<dbReference type="Pfam" id="PF02074">
    <property type="entry name" value="Peptidase_M32"/>
    <property type="match status" value="1"/>
</dbReference>
<keyword evidence="1" id="KW-0482">Metalloprotease</keyword>
<comment type="catalytic activity">
    <reaction evidence="1">
        <text>Release of a C-terminal amino acid with broad specificity, except for -Pro.</text>
        <dbReference type="EC" id="3.4.17.19"/>
    </reaction>
</comment>
<dbReference type="Gene3D" id="1.10.1370.30">
    <property type="match status" value="1"/>
</dbReference>
<dbReference type="CDD" id="cd06460">
    <property type="entry name" value="M32_Taq"/>
    <property type="match status" value="1"/>
</dbReference>
<dbReference type="PRINTS" id="PR00998">
    <property type="entry name" value="CRBOXYPTASET"/>
</dbReference>
<dbReference type="InterPro" id="IPR001333">
    <property type="entry name" value="Peptidase_M32_Taq"/>
</dbReference>
<comment type="similarity">
    <text evidence="1">Belongs to the peptidase M32 family.</text>
</comment>
<dbReference type="EC" id="3.4.17.19" evidence="1"/>
<keyword evidence="1" id="KW-0479">Metal-binding</keyword>
<sequence length="499" mass="56937">MSTEENFVALLKKMSAYSEAVSIMYWDMRTGAPKKGIPARSEAVGTLSTELFKMSVSEEMGGYLEELGNRKDTLNPILLKTVEEVKKEYDLSKKIPAEEYREFVVLTSQSESAWEEAKEKADFDMFLPYLEKIVATTKKFIGYWGEKDGNPYNTLLDQYEPGMTTDIIDEVFGQLKETIVPLVKKISESGNQPDTSFLFKKFPKENQKAFSHEILKQLGYDFDAGRLDETVHPFATGINIGDVRITTKYDENDFRSAVFGTIHECGHALYEQNIDLELEGLPVADGTSMGIHESQSLFYEQFVGHNENFWTYNFDLLKSQSPEQFEGVALEDVLRAINVSKPSLIRIEADELTYPLHIMIRYEIEKGIFNGDYEVVDLPEIWNDKYEEYLGIRPKNNGEGILQDVHWAGGSFGYFPSYALGYMYAAQLKVAMLKDLPNFDELCGNGDFGPILDWLTEHVHKYGKMKQPLEIIKDTTGEGLNAKYLADYLSEKYTKLYNL</sequence>
<dbReference type="PROSITE" id="PS52034">
    <property type="entry name" value="PEPTIDASE_M32"/>
    <property type="match status" value="1"/>
</dbReference>
<dbReference type="SUPFAM" id="SSF55486">
    <property type="entry name" value="Metalloproteases ('zincins'), catalytic domain"/>
    <property type="match status" value="1"/>
</dbReference>
<comment type="function">
    <text evidence="1">Broad specificity carboxypetidase that releases amino acids sequentially from the C-terminus, including neutral, aromatic, polar and basic residues.</text>
</comment>
<name>A0ABV2KB09_SPOPS</name>
<dbReference type="Proteomes" id="UP001549104">
    <property type="component" value="Unassembled WGS sequence"/>
</dbReference>
<organism evidence="2 3">
    <name type="scientific">Sporosarcina psychrophila</name>
    <name type="common">Bacillus psychrophilus</name>
    <dbReference type="NCBI Taxonomy" id="1476"/>
    <lineage>
        <taxon>Bacteria</taxon>
        <taxon>Bacillati</taxon>
        <taxon>Bacillota</taxon>
        <taxon>Bacilli</taxon>
        <taxon>Bacillales</taxon>
        <taxon>Caryophanaceae</taxon>
        <taxon>Sporosarcina</taxon>
    </lineage>
</organism>
<keyword evidence="1" id="KW-0645">Protease</keyword>
<dbReference type="PANTHER" id="PTHR34217:SF1">
    <property type="entry name" value="CARBOXYPEPTIDASE 1"/>
    <property type="match status" value="1"/>
</dbReference>
<gene>
    <name evidence="2" type="ORF">ABIC55_003391</name>
</gene>
<dbReference type="GO" id="GO:0004180">
    <property type="term" value="F:carboxypeptidase activity"/>
    <property type="evidence" value="ECO:0007669"/>
    <property type="project" value="UniProtKB-KW"/>
</dbReference>
<keyword evidence="1 2" id="KW-0121">Carboxypeptidase</keyword>
<reference evidence="2 3" key="1">
    <citation type="submission" date="2024-06" db="EMBL/GenBank/DDBJ databases">
        <title>Sorghum-associated microbial communities from plants grown in Nebraska, USA.</title>
        <authorList>
            <person name="Schachtman D."/>
        </authorList>
    </citation>
    <scope>NUCLEOTIDE SEQUENCE [LARGE SCALE GENOMIC DNA]</scope>
    <source>
        <strain evidence="2 3">1288</strain>
    </source>
</reference>
<dbReference type="PIRSF" id="PIRSF006615">
    <property type="entry name" value="Zn_crbxpep_Taq"/>
    <property type="match status" value="1"/>
</dbReference>
<keyword evidence="3" id="KW-1185">Reference proteome</keyword>
<evidence type="ECO:0000313" key="3">
    <source>
        <dbReference type="Proteomes" id="UP001549104"/>
    </source>
</evidence>
<evidence type="ECO:0000256" key="1">
    <source>
        <dbReference type="PIRNR" id="PIRNR006615"/>
    </source>
</evidence>
<dbReference type="PANTHER" id="PTHR34217">
    <property type="entry name" value="METAL-DEPENDENT CARBOXYPEPTIDASE"/>
    <property type="match status" value="1"/>
</dbReference>
<evidence type="ECO:0000313" key="2">
    <source>
        <dbReference type="EMBL" id="MET3658274.1"/>
    </source>
</evidence>
<dbReference type="EMBL" id="JBEPME010000005">
    <property type="protein sequence ID" value="MET3658274.1"/>
    <property type="molecule type" value="Genomic_DNA"/>
</dbReference>
<accession>A0ABV2KB09</accession>
<dbReference type="RefSeq" id="WP_354313926.1">
    <property type="nucleotide sequence ID" value="NZ_JBEPME010000005.1"/>
</dbReference>
<protein>
    <recommendedName>
        <fullName evidence="1">Metal-dependent carboxypeptidase</fullName>
        <ecNumber evidence="1">3.4.17.19</ecNumber>
    </recommendedName>
</protein>
<proteinExistence type="inferred from homology"/>
<comment type="caution">
    <text evidence="2">The sequence shown here is derived from an EMBL/GenBank/DDBJ whole genome shotgun (WGS) entry which is preliminary data.</text>
</comment>
<keyword evidence="1 2" id="KW-0378">Hydrolase</keyword>